<dbReference type="Pfam" id="PF03202">
    <property type="entry name" value="Lipoprotein_10"/>
    <property type="match status" value="1"/>
</dbReference>
<dbReference type="Proteomes" id="UP001477443">
    <property type="component" value="Chromosome"/>
</dbReference>
<dbReference type="RefSeq" id="WP_338822302.1">
    <property type="nucleotide sequence ID" value="NZ_CP148067.1"/>
</dbReference>
<evidence type="ECO:0000259" key="4">
    <source>
        <dbReference type="Pfam" id="PF03305"/>
    </source>
</evidence>
<dbReference type="NCBIfam" id="NF045826">
    <property type="entry name" value="lipo_P68"/>
    <property type="match status" value="1"/>
</dbReference>
<evidence type="ECO:0000313" key="6">
    <source>
        <dbReference type="Proteomes" id="UP001477443"/>
    </source>
</evidence>
<keyword evidence="2" id="KW-0732">Signal</keyword>
<feature type="domain" description="Mycoplasma lipoprotein C-terminal" evidence="3">
    <location>
        <begin position="549"/>
        <end position="671"/>
    </location>
</feature>
<dbReference type="InterPro" id="IPR054825">
    <property type="entry name" value="P68-like"/>
</dbReference>
<comment type="similarity">
    <text evidence="1">Belongs to the MG185/MG260 family.</text>
</comment>
<feature type="signal peptide" evidence="2">
    <location>
        <begin position="1"/>
        <end position="23"/>
    </location>
</feature>
<dbReference type="PROSITE" id="PS51257">
    <property type="entry name" value="PROKAR_LIPOPROTEIN"/>
    <property type="match status" value="1"/>
</dbReference>
<dbReference type="InterPro" id="IPR004890">
    <property type="entry name" value="Lipoprotein_10_C"/>
</dbReference>
<evidence type="ECO:0000256" key="2">
    <source>
        <dbReference type="SAM" id="SignalP"/>
    </source>
</evidence>
<dbReference type="InterPro" id="IPR004984">
    <property type="entry name" value="Mycoplasma_lipoprotein_cen_dom"/>
</dbReference>
<evidence type="ECO:0000259" key="3">
    <source>
        <dbReference type="Pfam" id="PF03202"/>
    </source>
</evidence>
<dbReference type="EMBL" id="CP148067">
    <property type="protein sequence ID" value="WXL28757.1"/>
    <property type="molecule type" value="Genomic_DNA"/>
</dbReference>
<keyword evidence="5" id="KW-0449">Lipoprotein</keyword>
<reference evidence="5" key="1">
    <citation type="submission" date="2024-03" db="EMBL/GenBank/DDBJ databases">
        <title>Complete genome sequence of Mycoplasma felifaucium Z921 isolated from the trachea of a cheetah.</title>
        <authorList>
            <person name="Spergser J."/>
        </authorList>
    </citation>
    <scope>NUCLEOTIDE SEQUENCE [LARGE SCALE GENOMIC DNA]</scope>
    <source>
        <strain evidence="5">Z921</strain>
    </source>
</reference>
<sequence length="701" mass="76127">MKNKKIKNILLASSLSVAGLAPLALTVACGNTNEIKGDKVIFGVTFSQGKEQWNAISDIIANYNATEKNSPDYLPVELKHIGSGYSAGNDYVVTGMKNKSVDLPSLTVNYGTTIAEIVKAGRAFDFSDKTWGNYVTSKDVFEESFANYNNKIQGVKAGGNYALPLLKSSIAFGIDGPVYKYVFKTLKDAGYKLDGQIESKFKVNDEAVWSSDVDYIKTESMFGAAKTAEEIKKIFGNPKGADAVDFSLEGVFGDFKGYIEFITKAIQIFAVSSDTKKSSVALLGIDDPSGILNTVLYSRLNGDDSKMPMAVGQDADGFVKIDFKSVLNPENATTKIEVEIFDLLKAAIEKGALKIYGGGAYSSSDEVAHKLGSNFGSTAGYTHNFVTTSTPYVEAYNSKSKKLEKIAEILPGGNKAATLGKYNNAVVAMGVTPKNAKYDYVSTSAEADANISKIVTGGKYIQVSEAEADAIKELNAQSTQFENIGVFTQNNVKYVIYKLASEPASTTSFGDKVKYVKPEASQQLGKDELVVLSAPLKYAADSTVKTAFSQGPNLYAIKKNAKLDKATAKFVKYLTSTDVREFKEMVKGKEVKYDENNFEHISRVASYVVPFKGFDADFKKEGSLKKLIQDNPYLNVAVEMFSEKSIQLYEEPSSVYSNPYRDSFNAAYKAIATQIREGNGASAEFATSIVATMSPIVSKFK</sequence>
<dbReference type="Pfam" id="PF03305">
    <property type="entry name" value="Lipoprotein_X"/>
    <property type="match status" value="1"/>
</dbReference>
<organism evidence="5 6">
    <name type="scientific">Mycoplasmopsis felifaucium</name>
    <dbReference type="NCBI Taxonomy" id="35768"/>
    <lineage>
        <taxon>Bacteria</taxon>
        <taxon>Bacillati</taxon>
        <taxon>Mycoplasmatota</taxon>
        <taxon>Mycoplasmoidales</taxon>
        <taxon>Metamycoplasmataceae</taxon>
        <taxon>Mycoplasmopsis</taxon>
    </lineage>
</organism>
<gene>
    <name evidence="5" type="ORF">WG617_01850</name>
</gene>
<keyword evidence="6" id="KW-1185">Reference proteome</keyword>
<feature type="chain" id="PRO_5046449646" evidence="2">
    <location>
        <begin position="24"/>
        <end position="701"/>
    </location>
</feature>
<proteinExistence type="inferred from homology"/>
<evidence type="ECO:0000313" key="5">
    <source>
        <dbReference type="EMBL" id="WXL28757.1"/>
    </source>
</evidence>
<accession>A0ABZ2RP35</accession>
<name>A0ABZ2RP35_9BACT</name>
<feature type="domain" description="Mycoplasma lipoprotein central" evidence="4">
    <location>
        <begin position="228"/>
        <end position="397"/>
    </location>
</feature>
<evidence type="ECO:0000256" key="1">
    <source>
        <dbReference type="ARBA" id="ARBA00009031"/>
    </source>
</evidence>
<protein>
    <submittedName>
        <fullName evidence="5">P80 family lipoprotein</fullName>
    </submittedName>
</protein>